<evidence type="ECO:0000256" key="2">
    <source>
        <dbReference type="ARBA" id="ARBA00022552"/>
    </source>
</evidence>
<feature type="compositionally biased region" description="Basic and acidic residues" evidence="5">
    <location>
        <begin position="487"/>
        <end position="511"/>
    </location>
</feature>
<evidence type="ECO:0000313" key="7">
    <source>
        <dbReference type="EMBL" id="CAG6626831.1"/>
    </source>
</evidence>
<sequence length="1550" mass="175093">MVIRVKKYEAGEAVRYITRRGALKKLQVTLKQFRTLCILKGVYPREPIKRKRAQRGKPGVKILYYKKDINFLLHEPNLVIMRQQRALFEKLKSKKELHDHIAKKKLKTNFPFVKLNHIVKERYPTFIDALRDMDDALTLCILIGRLPGLKRQRLGQDKGLVELCQRLPVEFMHAVIHARALRKVFISIKGFYFQAEFKGQKVTWIIPHLYGHQPYDKKQIDIRTMLTFAEFYTSLLGFTLYRLYHTLNLAYPPTFSNCFRSLPASDKEVVDKEILHSERVAALNMDISVNASGMSVPAASSLDQEEEEGADFDYFPTNAEADAEKVEAYKREAEKVRKLKRLFEGLKVFLNREVPREPLTLALRSFGAKVSWDKTMFVGATFPEDDETITHQIVDRPSIGKQYISRYYVQPQWVFDSINAKELVPVEKYFLGVTLPPHLSPFIDTTKTEHYVPPEAEDPENEALRDPKNIQTLSKVRKGPRQLRQQQAEEDKKREEEKEREELENAKKCSDTEEEEDEEEEQPQTGGGTGEAGPSQPLIAVPQGTSLACKTKVLILKMMLQCLNYNSPNFTQFLCGFNMSNVSKTMLQNAGILGSPRTCLHSIISLLGESLKARQEPTLAPPSPTVTRLCYQLLYSLAAHTATSAPTLRYLRSSNDVLHLHLSGLPFFSRLPSSGTEEFPPSQQHSQLLGIEEGAPCLPSTEDLYQMAWLLKTVAIELRVTSHHAQLSQLKKLVEVLTSQGGLGGDQGQSNSILGSLSQPSGARLIMKLLSLIDFTHRPIEKPSWENFEEGKIFEILEEAEFVAEPNLKKINVKRLQRILKSEIAMVTDWPSLGQKHRVLNEMESVVAFAIRYNAEKQAMHALWSYFQAWKHMAGVLFEVTPQDMMSFQSRFDMLVQLIDSLLEKVQVDMVRPDLALICSESLLLMMSNLRSSFTQERMNREKLTFSQLLCPSEVTILPAIIGWILNSGAGKQQLRANLHAALLTFLHIAREDSLCLRQLALGESAGTLEDTAAFTEDLSILSSLETTVSITSPFNVLIAKFPERLVDTLCIDVTGGHDIVKMLALAILSSMIEVNTDWVPYLSSRGCLKLIIDSLVASDRSLIDVLVNPNETLRPLFVFEAKMAFLTRVALNKQGAELLLEHNLLYALSDMSVFDHHPDIPFFTSPADQYEVSSASNNSKFTQVIMPTLNFFRSILITLGSKNRSATSQLMRFLLDHFESLSLVLRYGSPLLPLSLLKELASLTTILASTYNQSDASDTREFIRLQNLMTALVHRFLINPKSVKDIQAVHPDSDLLDVMDSVLDVQCNVLLFLKNLTAASGLDKRIINVILDPSLTTTSPDSHNEDPAGTTLYSGSRANLGLIVKQLMDGVAHFHHETPSLALLGNKMASVGDMNAATLSELVPNSTMTLGIDETRRLARQTIFKQYSMKKSELTKTRYIIETCLYLVWAHLDYFMLMGVPESLISRTKSPLNKTSSQFPNSTFSETAWDVNADRLQRVREELVTVFNETFSARLVKTADTEKDSNYVEALLRRIKKLIQFAPTDVTFD</sequence>
<evidence type="ECO:0000256" key="3">
    <source>
        <dbReference type="ARBA" id="ARBA00023242"/>
    </source>
</evidence>
<evidence type="ECO:0000256" key="1">
    <source>
        <dbReference type="ARBA" id="ARBA00022517"/>
    </source>
</evidence>
<dbReference type="GO" id="GO:0005654">
    <property type="term" value="C:nucleoplasm"/>
    <property type="evidence" value="ECO:0007669"/>
    <property type="project" value="UniProtKB-SubCell"/>
</dbReference>
<dbReference type="EMBL" id="HBUF01063597">
    <property type="protein sequence ID" value="CAG6626831.1"/>
    <property type="molecule type" value="Transcribed_RNA"/>
</dbReference>
<name>A0A8D8Q832_9HEMI</name>
<feature type="compositionally biased region" description="Acidic residues" evidence="5">
    <location>
        <begin position="512"/>
        <end position="522"/>
    </location>
</feature>
<dbReference type="GO" id="GO:0005643">
    <property type="term" value="C:nuclear pore"/>
    <property type="evidence" value="ECO:0007669"/>
    <property type="project" value="InterPro"/>
</dbReference>
<dbReference type="Pfam" id="PF06732">
    <property type="entry name" value="Pescadillo_N"/>
    <property type="match status" value="1"/>
</dbReference>
<dbReference type="SUPFAM" id="SSF52113">
    <property type="entry name" value="BRCT domain"/>
    <property type="match status" value="1"/>
</dbReference>
<comment type="similarity">
    <text evidence="4">Belongs to the pescadillo family.</text>
</comment>
<comment type="subcellular location">
    <subcellularLocation>
        <location evidence="4">Nucleus</location>
        <location evidence="4">Nucleolus</location>
    </subcellularLocation>
    <subcellularLocation>
        <location evidence="4">Nucleus</location>
        <location evidence="4">Nucleoplasm</location>
    </subcellularLocation>
</comment>
<dbReference type="PANTHER" id="PTHR12221:SF6">
    <property type="entry name" value="PESCADILLO HOMOLOG"/>
    <property type="match status" value="1"/>
</dbReference>
<reference evidence="7" key="1">
    <citation type="submission" date="2021-05" db="EMBL/GenBank/DDBJ databases">
        <authorList>
            <person name="Alioto T."/>
            <person name="Alioto T."/>
            <person name="Gomez Garrido J."/>
        </authorList>
    </citation>
    <scope>NUCLEOTIDE SEQUENCE</scope>
</reference>
<dbReference type="PANTHER" id="PTHR12221">
    <property type="entry name" value="PESCADILLO - RELATED"/>
    <property type="match status" value="1"/>
</dbReference>
<dbReference type="InterPro" id="IPR036420">
    <property type="entry name" value="BRCT_dom_sf"/>
</dbReference>
<dbReference type="GO" id="GO:0030687">
    <property type="term" value="C:preribosome, large subunit precursor"/>
    <property type="evidence" value="ECO:0007669"/>
    <property type="project" value="UniProtKB-UniRule"/>
</dbReference>
<dbReference type="GO" id="GO:0000466">
    <property type="term" value="P:maturation of 5.8S rRNA from tricistronic rRNA transcript (SSU-rRNA, 5.8S rRNA, LSU-rRNA)"/>
    <property type="evidence" value="ECO:0007669"/>
    <property type="project" value="UniProtKB-UniRule"/>
</dbReference>
<dbReference type="HAMAP" id="MF_03028">
    <property type="entry name" value="Pescadillo"/>
    <property type="match status" value="1"/>
</dbReference>
<dbReference type="CDD" id="cd17709">
    <property type="entry name" value="BRCT_pescadillo_like"/>
    <property type="match status" value="1"/>
</dbReference>
<dbReference type="Pfam" id="PF11894">
    <property type="entry name" value="Nup192"/>
    <property type="match status" value="1"/>
</dbReference>
<proteinExistence type="inferred from homology"/>
<protein>
    <recommendedName>
        <fullName evidence="4">Pescadillo homolog</fullName>
    </recommendedName>
</protein>
<dbReference type="InterPro" id="IPR021827">
    <property type="entry name" value="Nup186/Nup192/Nup205"/>
</dbReference>
<dbReference type="FunFam" id="3.40.50.10190:FF:000002">
    <property type="entry name" value="Pescadillo homolog"/>
    <property type="match status" value="1"/>
</dbReference>
<dbReference type="PROSITE" id="PS50172">
    <property type="entry name" value="BRCT"/>
    <property type="match status" value="1"/>
</dbReference>
<dbReference type="GO" id="GO:0070545">
    <property type="term" value="C:PeBoW complex"/>
    <property type="evidence" value="ECO:0007669"/>
    <property type="project" value="TreeGrafter"/>
</dbReference>
<dbReference type="GO" id="GO:0000463">
    <property type="term" value="P:maturation of LSU-rRNA from tricistronic rRNA transcript (SSU-rRNA, 5.8S rRNA, LSU-rRNA)"/>
    <property type="evidence" value="ECO:0007669"/>
    <property type="project" value="UniProtKB-UniRule"/>
</dbReference>
<comment type="function">
    <text evidence="4">Required for maturation of ribosomal RNAs and formation of the large ribosomal subunit.</text>
</comment>
<accession>A0A8D8Q832</accession>
<evidence type="ECO:0000256" key="4">
    <source>
        <dbReference type="HAMAP-Rule" id="MF_03028"/>
    </source>
</evidence>
<dbReference type="InterPro" id="IPR010613">
    <property type="entry name" value="PES"/>
</dbReference>
<dbReference type="InterPro" id="IPR001357">
    <property type="entry name" value="BRCT_dom"/>
</dbReference>
<evidence type="ECO:0000256" key="5">
    <source>
        <dbReference type="SAM" id="MobiDB-lite"/>
    </source>
</evidence>
<dbReference type="GO" id="GO:0003723">
    <property type="term" value="F:RNA binding"/>
    <property type="evidence" value="ECO:0007669"/>
    <property type="project" value="TreeGrafter"/>
</dbReference>
<dbReference type="GO" id="GO:0043021">
    <property type="term" value="F:ribonucleoprotein complex binding"/>
    <property type="evidence" value="ECO:0007669"/>
    <property type="project" value="UniProtKB-UniRule"/>
</dbReference>
<dbReference type="SMART" id="SM00292">
    <property type="entry name" value="BRCT"/>
    <property type="match status" value="1"/>
</dbReference>
<feature type="domain" description="BRCT" evidence="6">
    <location>
        <begin position="338"/>
        <end position="431"/>
    </location>
</feature>
<organism evidence="7">
    <name type="scientific">Cacopsylla melanoneura</name>
    <dbReference type="NCBI Taxonomy" id="428564"/>
    <lineage>
        <taxon>Eukaryota</taxon>
        <taxon>Metazoa</taxon>
        <taxon>Ecdysozoa</taxon>
        <taxon>Arthropoda</taxon>
        <taxon>Hexapoda</taxon>
        <taxon>Insecta</taxon>
        <taxon>Pterygota</taxon>
        <taxon>Neoptera</taxon>
        <taxon>Paraneoptera</taxon>
        <taxon>Hemiptera</taxon>
        <taxon>Sternorrhyncha</taxon>
        <taxon>Psylloidea</taxon>
        <taxon>Psyllidae</taxon>
        <taxon>Psyllinae</taxon>
        <taxon>Cacopsylla</taxon>
    </lineage>
</organism>
<dbReference type="Gene3D" id="3.40.50.10190">
    <property type="entry name" value="BRCT domain"/>
    <property type="match status" value="1"/>
</dbReference>
<keyword evidence="2 4" id="KW-0698">rRNA processing</keyword>
<dbReference type="EMBL" id="HBUF01063598">
    <property type="protein sequence ID" value="CAG6626832.1"/>
    <property type="molecule type" value="Transcribed_RNA"/>
</dbReference>
<keyword evidence="1 4" id="KW-0690">Ribosome biogenesis</keyword>
<feature type="region of interest" description="Disordered" evidence="5">
    <location>
        <begin position="452"/>
        <end position="539"/>
    </location>
</feature>
<keyword evidence="3 4" id="KW-0539">Nucleus</keyword>
<evidence type="ECO:0000259" key="6">
    <source>
        <dbReference type="PROSITE" id="PS50172"/>
    </source>
</evidence>